<evidence type="ECO:0000256" key="9">
    <source>
        <dbReference type="ARBA" id="ARBA00023004"/>
    </source>
</evidence>
<comment type="function">
    <text evidence="1">Responsible for the formation of the pyrimidine heterocycle in the thiamine biosynthesis pathway. Catalyzes the formation of hydroxymethylpyrimidine phosphate (HMP-P) from histidine and pyridoxal phosphate (PLP). The protein uses PLP and the active site histidine to form HMP-P, generating an inactive enzyme. The enzyme can only undergo a single turnover, which suggests it is a suicide enzyme.</text>
</comment>
<evidence type="ECO:0000256" key="2">
    <source>
        <dbReference type="ARBA" id="ARBA00004948"/>
    </source>
</evidence>
<evidence type="ECO:0000256" key="8">
    <source>
        <dbReference type="ARBA" id="ARBA00022977"/>
    </source>
</evidence>
<organism evidence="13 14">
    <name type="scientific">Nocardioides caricicola</name>
    <dbReference type="NCBI Taxonomy" id="634770"/>
    <lineage>
        <taxon>Bacteria</taxon>
        <taxon>Bacillati</taxon>
        <taxon>Actinomycetota</taxon>
        <taxon>Actinomycetes</taxon>
        <taxon>Propionibacteriales</taxon>
        <taxon>Nocardioidaceae</taxon>
        <taxon>Nocardioides</taxon>
    </lineage>
</organism>
<keyword evidence="7" id="KW-0663">Pyridoxal phosphate</keyword>
<dbReference type="EMBL" id="JBHSMD010000010">
    <property type="protein sequence ID" value="MFC5495429.1"/>
    <property type="molecule type" value="Genomic_DNA"/>
</dbReference>
<proteinExistence type="inferred from homology"/>
<dbReference type="PANTHER" id="PTHR31528">
    <property type="entry name" value="4-AMINO-5-HYDROXYMETHYL-2-METHYLPYRIMIDINE PHOSPHATE SYNTHASE THI11-RELATED"/>
    <property type="match status" value="1"/>
</dbReference>
<dbReference type="InterPro" id="IPR027939">
    <property type="entry name" value="NMT1/THI5"/>
</dbReference>
<dbReference type="Proteomes" id="UP001595956">
    <property type="component" value="Unassembled WGS sequence"/>
</dbReference>
<feature type="domain" description="SsuA/THI5-like" evidence="12">
    <location>
        <begin position="66"/>
        <end position="276"/>
    </location>
</feature>
<dbReference type="InterPro" id="IPR015168">
    <property type="entry name" value="SsuA/THI5"/>
</dbReference>
<comment type="subunit">
    <text evidence="4">Homodimer.</text>
</comment>
<evidence type="ECO:0000256" key="6">
    <source>
        <dbReference type="ARBA" id="ARBA00022723"/>
    </source>
</evidence>
<keyword evidence="9" id="KW-0408">Iron</keyword>
<evidence type="ECO:0000259" key="12">
    <source>
        <dbReference type="Pfam" id="PF09084"/>
    </source>
</evidence>
<evidence type="ECO:0000313" key="14">
    <source>
        <dbReference type="Proteomes" id="UP001595956"/>
    </source>
</evidence>
<reference evidence="14" key="1">
    <citation type="journal article" date="2019" name="Int. J. Syst. Evol. Microbiol.">
        <title>The Global Catalogue of Microorganisms (GCM) 10K type strain sequencing project: providing services to taxonomists for standard genome sequencing and annotation.</title>
        <authorList>
            <consortium name="The Broad Institute Genomics Platform"/>
            <consortium name="The Broad Institute Genome Sequencing Center for Infectious Disease"/>
            <person name="Wu L."/>
            <person name="Ma J."/>
        </authorList>
    </citation>
    <scope>NUCLEOTIDE SEQUENCE [LARGE SCALE GENOMIC DNA]</scope>
    <source>
        <strain evidence="14">KACC 13778</strain>
    </source>
</reference>
<keyword evidence="6" id="KW-0479">Metal-binding</keyword>
<evidence type="ECO:0000256" key="11">
    <source>
        <dbReference type="ARBA" id="ARBA00048179"/>
    </source>
</evidence>
<dbReference type="Gene3D" id="3.40.190.10">
    <property type="entry name" value="Periplasmic binding protein-like II"/>
    <property type="match status" value="2"/>
</dbReference>
<dbReference type="Pfam" id="PF09084">
    <property type="entry name" value="NMT1"/>
    <property type="match status" value="1"/>
</dbReference>
<evidence type="ECO:0000313" key="13">
    <source>
        <dbReference type="EMBL" id="MFC5495429.1"/>
    </source>
</evidence>
<evidence type="ECO:0000256" key="10">
    <source>
        <dbReference type="ARBA" id="ARBA00033171"/>
    </source>
</evidence>
<comment type="caution">
    <text evidence="13">The sequence shown here is derived from an EMBL/GenBank/DDBJ whole genome shotgun (WGS) entry which is preliminary data.</text>
</comment>
<sequence length="377" mass="40149">MAVLPHARRLARRPKTATTAVSLVAVLALALAGCGSDDDESDATSGSDAADASYGEISMQYSWIKNEEFAGEFYAEENGYYSEAGFDAVNGISGPDTGVAKLLSGTVQVALSDAASVGAAIAQEEAPLKIIAATFQKNPFTILSLKDGADIATPQDLIGKKIGVQDSNASVFAAILNANGIDPDDVEVVPVDFDPTPLMEGEVDGFMAYLTNEAITVEQAGFEITNLPYADNGVPYVAETYTVTDEYLADNEDLLKALLIAEIKGWTDVFRQPTDATVELITKYYDKAASENSEGLESVFGALDPTKTALGLEAEKELISTADTEANGLFTITEELQQQTVDSLAAAGWDVSVEDLFDTSIIDEIYEENPDLKDYLP</sequence>
<evidence type="ECO:0000256" key="7">
    <source>
        <dbReference type="ARBA" id="ARBA00022898"/>
    </source>
</evidence>
<accession>A0ABW0N906</accession>
<dbReference type="PANTHER" id="PTHR31528:SF1">
    <property type="entry name" value="4-AMINO-5-HYDROXYMETHYL-2-METHYLPYRIMIDINE PHOSPHATE SYNTHASE THI11-RELATED"/>
    <property type="match status" value="1"/>
</dbReference>
<protein>
    <recommendedName>
        <fullName evidence="10">Thiamine pyrimidine synthase</fullName>
    </recommendedName>
</protein>
<gene>
    <name evidence="13" type="ORF">ACFPKY_20140</name>
</gene>
<dbReference type="RefSeq" id="WP_345181700.1">
    <property type="nucleotide sequence ID" value="NZ_BAABFQ010000009.1"/>
</dbReference>
<dbReference type="SUPFAM" id="SSF53850">
    <property type="entry name" value="Periplasmic binding protein-like II"/>
    <property type="match status" value="1"/>
</dbReference>
<evidence type="ECO:0000256" key="5">
    <source>
        <dbReference type="ARBA" id="ARBA00022679"/>
    </source>
</evidence>
<evidence type="ECO:0000256" key="4">
    <source>
        <dbReference type="ARBA" id="ARBA00011738"/>
    </source>
</evidence>
<comment type="catalytic activity">
    <reaction evidence="11">
        <text>N(6)-(pyridoxal phosphate)-L-lysyl-[4-amino-5-hydroxymethyl-2-methylpyrimidine phosphate synthase] + L-histidyl-[4-amino-5-hydroxymethyl-2-methylpyrimidine phosphate synthase] + 2 Fe(3+) + 4 H2O = L-lysyl-[4-amino-5-hydroxymethyl-2-methylpyrimidine phosphate synthase] + (2S)-2-amino-5-hydroxy-4-oxopentanoyl-[4-amino-5-hydroxymethyl-2-methylpyrimidine phosphate synthase] + 4-amino-2-methyl-5-(phosphooxymethyl)pyrimidine + 3-oxopropanoate + 2 Fe(2+) + 2 H(+)</text>
        <dbReference type="Rhea" id="RHEA:65756"/>
        <dbReference type="Rhea" id="RHEA-COMP:16892"/>
        <dbReference type="Rhea" id="RHEA-COMP:16893"/>
        <dbReference type="Rhea" id="RHEA-COMP:16894"/>
        <dbReference type="Rhea" id="RHEA-COMP:16895"/>
        <dbReference type="ChEBI" id="CHEBI:15377"/>
        <dbReference type="ChEBI" id="CHEBI:15378"/>
        <dbReference type="ChEBI" id="CHEBI:29033"/>
        <dbReference type="ChEBI" id="CHEBI:29034"/>
        <dbReference type="ChEBI" id="CHEBI:29969"/>
        <dbReference type="ChEBI" id="CHEBI:29979"/>
        <dbReference type="ChEBI" id="CHEBI:33190"/>
        <dbReference type="ChEBI" id="CHEBI:58354"/>
        <dbReference type="ChEBI" id="CHEBI:143915"/>
        <dbReference type="ChEBI" id="CHEBI:157692"/>
    </reaction>
    <physiologicalReaction direction="left-to-right" evidence="11">
        <dbReference type="Rhea" id="RHEA:65757"/>
    </physiologicalReaction>
</comment>
<keyword evidence="5" id="KW-0808">Transferase</keyword>
<evidence type="ECO:0000256" key="3">
    <source>
        <dbReference type="ARBA" id="ARBA00009406"/>
    </source>
</evidence>
<comment type="similarity">
    <text evidence="3">Belongs to the NMT1/THI5 family.</text>
</comment>
<name>A0ABW0N906_9ACTN</name>
<keyword evidence="14" id="KW-1185">Reference proteome</keyword>
<keyword evidence="8" id="KW-0784">Thiamine biosynthesis</keyword>
<comment type="pathway">
    <text evidence="2">Cofactor biosynthesis; thiamine diphosphate biosynthesis.</text>
</comment>
<evidence type="ECO:0000256" key="1">
    <source>
        <dbReference type="ARBA" id="ARBA00003469"/>
    </source>
</evidence>